<sequence length="223" mass="24674">MFGVQKNHNSTSKHKRAQDIDSEEFDEMDRLIKLSSNSTNGVQKNDKSGQCFSIERLMTFFVSTFASPNQQVRKAAVDCVVEVYKLAGDRIRSYLRETQNSFLLQEIKQKVVKEARIQQNSRINSAPMNRLSSIVQPLGMADQHDDVTGMNRPQSFDVVSSMGNPMFGNSLGGGRLGAGRRWTGVNEGNVVSSTLPGTPSTPSTGFSTQSSVKKGKNNRFIFN</sequence>
<dbReference type="Gene3D" id="1.25.10.10">
    <property type="entry name" value="Leucine-rich Repeat Variant"/>
    <property type="match status" value="1"/>
</dbReference>
<feature type="region of interest" description="Disordered" evidence="1">
    <location>
        <begin position="192"/>
        <end position="223"/>
    </location>
</feature>
<evidence type="ECO:0000313" key="3">
    <source>
        <dbReference type="Proteomes" id="UP001431209"/>
    </source>
</evidence>
<dbReference type="InterPro" id="IPR011989">
    <property type="entry name" value="ARM-like"/>
</dbReference>
<evidence type="ECO:0000256" key="1">
    <source>
        <dbReference type="SAM" id="MobiDB-lite"/>
    </source>
</evidence>
<reference evidence="2 3" key="1">
    <citation type="submission" date="2024-03" db="EMBL/GenBank/DDBJ databases">
        <title>The Acrasis kona genome and developmental transcriptomes reveal deep origins of eukaryotic multicellular pathways.</title>
        <authorList>
            <person name="Sheikh S."/>
            <person name="Fu C.-J."/>
            <person name="Brown M.W."/>
            <person name="Baldauf S.L."/>
        </authorList>
    </citation>
    <scope>NUCLEOTIDE SEQUENCE [LARGE SCALE GENOMIC DNA]</scope>
    <source>
        <strain evidence="2 3">ATCC MYA-3509</strain>
    </source>
</reference>
<evidence type="ECO:0000313" key="2">
    <source>
        <dbReference type="EMBL" id="KAL0487257.1"/>
    </source>
</evidence>
<comment type="caution">
    <text evidence="2">The sequence shown here is derived from an EMBL/GenBank/DDBJ whole genome shotgun (WGS) entry which is preliminary data.</text>
</comment>
<gene>
    <name evidence="2" type="ORF">AKO1_001101</name>
</gene>
<feature type="region of interest" description="Disordered" evidence="1">
    <location>
        <begin position="1"/>
        <end position="21"/>
    </location>
</feature>
<protein>
    <submittedName>
        <fullName evidence="2">Uncharacterized protein</fullName>
    </submittedName>
</protein>
<feature type="compositionally biased region" description="Polar residues" evidence="1">
    <location>
        <begin position="1"/>
        <end position="10"/>
    </location>
</feature>
<dbReference type="EMBL" id="JAOPGA020001328">
    <property type="protein sequence ID" value="KAL0487257.1"/>
    <property type="molecule type" value="Genomic_DNA"/>
</dbReference>
<dbReference type="AlphaFoldDB" id="A0AAW2ZD74"/>
<proteinExistence type="predicted"/>
<keyword evidence="3" id="KW-1185">Reference proteome</keyword>
<feature type="compositionally biased region" description="Low complexity" evidence="1">
    <location>
        <begin position="192"/>
        <end position="211"/>
    </location>
</feature>
<organism evidence="2 3">
    <name type="scientific">Acrasis kona</name>
    <dbReference type="NCBI Taxonomy" id="1008807"/>
    <lineage>
        <taxon>Eukaryota</taxon>
        <taxon>Discoba</taxon>
        <taxon>Heterolobosea</taxon>
        <taxon>Tetramitia</taxon>
        <taxon>Eutetramitia</taxon>
        <taxon>Acrasidae</taxon>
        <taxon>Acrasis</taxon>
    </lineage>
</organism>
<dbReference type="Proteomes" id="UP001431209">
    <property type="component" value="Unassembled WGS sequence"/>
</dbReference>
<accession>A0AAW2ZD74</accession>
<name>A0AAW2ZD74_9EUKA</name>